<keyword evidence="3 5" id="KW-1133">Transmembrane helix</keyword>
<feature type="domain" description="Major facilitator superfamily (MFS) profile" evidence="6">
    <location>
        <begin position="23"/>
        <end position="328"/>
    </location>
</feature>
<dbReference type="GO" id="GO:0005886">
    <property type="term" value="C:plasma membrane"/>
    <property type="evidence" value="ECO:0007669"/>
    <property type="project" value="TreeGrafter"/>
</dbReference>
<evidence type="ECO:0000256" key="1">
    <source>
        <dbReference type="ARBA" id="ARBA00004141"/>
    </source>
</evidence>
<dbReference type="SUPFAM" id="SSF103473">
    <property type="entry name" value="MFS general substrate transporter"/>
    <property type="match status" value="1"/>
</dbReference>
<dbReference type="Gene3D" id="1.20.1250.20">
    <property type="entry name" value="MFS general substrate transporter like domains"/>
    <property type="match status" value="1"/>
</dbReference>
<keyword evidence="2 5" id="KW-0812">Transmembrane</keyword>
<evidence type="ECO:0000259" key="6">
    <source>
        <dbReference type="PROSITE" id="PS50850"/>
    </source>
</evidence>
<evidence type="ECO:0000256" key="2">
    <source>
        <dbReference type="ARBA" id="ARBA00022692"/>
    </source>
</evidence>
<feature type="transmembrane region" description="Helical" evidence="5">
    <location>
        <begin position="92"/>
        <end position="111"/>
    </location>
</feature>
<feature type="non-terminal residue" evidence="7">
    <location>
        <position position="328"/>
    </location>
</feature>
<proteinExistence type="predicted"/>
<feature type="transmembrane region" description="Helical" evidence="5">
    <location>
        <begin position="150"/>
        <end position="169"/>
    </location>
</feature>
<protein>
    <submittedName>
        <fullName evidence="7">MFS general substrate transporter</fullName>
    </submittedName>
</protein>
<dbReference type="InterPro" id="IPR011701">
    <property type="entry name" value="MFS"/>
</dbReference>
<keyword evidence="8" id="KW-1185">Reference proteome</keyword>
<evidence type="ECO:0000313" key="8">
    <source>
        <dbReference type="Proteomes" id="UP000054144"/>
    </source>
</evidence>
<evidence type="ECO:0000256" key="5">
    <source>
        <dbReference type="SAM" id="Phobius"/>
    </source>
</evidence>
<dbReference type="OrthoDB" id="9986881at2759"/>
<evidence type="ECO:0000256" key="4">
    <source>
        <dbReference type="ARBA" id="ARBA00023136"/>
    </source>
</evidence>
<sequence>DHFLVLFDDADPENPQNWSVLRKWYLTILGGLLVLNATFASAAPSGIADNLMAHFGFGTEVATLTIALFVAGYCVGPLMWGPLSEQYGRRPVFIVTFFVYTCFQIGCALSPNTASIIIFRFISGTFAAAPLTNSGAIVSDVWDARTRGKALAIFTVAPFAGPSLGPTVAGYLSVAGASWRWLFWILTIFAGVMWLLIVFTLPETYAPVILVKKARRLRKETGDERYYAQLERNKLKFTKRLEHILARPFRILLREPMLLAITVYMSFIYGCIYLLFEAYPIVFTEGHGLNEGASGLMFLPIVLGGITAVTFASYILLINPRYEREKKK</sequence>
<dbReference type="InterPro" id="IPR020846">
    <property type="entry name" value="MFS_dom"/>
</dbReference>
<feature type="transmembrane region" description="Helical" evidence="5">
    <location>
        <begin position="55"/>
        <end position="80"/>
    </location>
</feature>
<dbReference type="Pfam" id="PF07690">
    <property type="entry name" value="MFS_1"/>
    <property type="match status" value="1"/>
</dbReference>
<feature type="transmembrane region" description="Helical" evidence="5">
    <location>
        <begin position="296"/>
        <end position="318"/>
    </location>
</feature>
<name>A0A0D7AGM8_9AGAR</name>
<dbReference type="AlphaFoldDB" id="A0A0D7AGM8"/>
<dbReference type="PANTHER" id="PTHR23502">
    <property type="entry name" value="MAJOR FACILITATOR SUPERFAMILY"/>
    <property type="match status" value="1"/>
</dbReference>
<dbReference type="PROSITE" id="PS50850">
    <property type="entry name" value="MFS"/>
    <property type="match status" value="1"/>
</dbReference>
<evidence type="ECO:0000313" key="7">
    <source>
        <dbReference type="EMBL" id="KIY50587.1"/>
    </source>
</evidence>
<feature type="transmembrane region" description="Helical" evidence="5">
    <location>
        <begin position="181"/>
        <end position="211"/>
    </location>
</feature>
<comment type="subcellular location">
    <subcellularLocation>
        <location evidence="1">Membrane</location>
        <topology evidence="1">Multi-pass membrane protein</topology>
    </subcellularLocation>
</comment>
<organism evidence="7 8">
    <name type="scientific">Fistulina hepatica ATCC 64428</name>
    <dbReference type="NCBI Taxonomy" id="1128425"/>
    <lineage>
        <taxon>Eukaryota</taxon>
        <taxon>Fungi</taxon>
        <taxon>Dikarya</taxon>
        <taxon>Basidiomycota</taxon>
        <taxon>Agaricomycotina</taxon>
        <taxon>Agaricomycetes</taxon>
        <taxon>Agaricomycetidae</taxon>
        <taxon>Agaricales</taxon>
        <taxon>Fistulinaceae</taxon>
        <taxon>Fistulina</taxon>
    </lineage>
</organism>
<feature type="transmembrane region" description="Helical" evidence="5">
    <location>
        <begin position="24"/>
        <end position="43"/>
    </location>
</feature>
<feature type="transmembrane region" description="Helical" evidence="5">
    <location>
        <begin position="257"/>
        <end position="276"/>
    </location>
</feature>
<dbReference type="PANTHER" id="PTHR23502:SF173">
    <property type="entry name" value="MFS-MULTIDRUG-RESISTANCE TRANSPORTER-RELATED"/>
    <property type="match status" value="1"/>
</dbReference>
<dbReference type="InterPro" id="IPR036259">
    <property type="entry name" value="MFS_trans_sf"/>
</dbReference>
<feature type="non-terminal residue" evidence="7">
    <location>
        <position position="1"/>
    </location>
</feature>
<keyword evidence="4 5" id="KW-0472">Membrane</keyword>
<gene>
    <name evidence="7" type="ORF">FISHEDRAFT_14049</name>
</gene>
<feature type="transmembrane region" description="Helical" evidence="5">
    <location>
        <begin position="117"/>
        <end position="138"/>
    </location>
</feature>
<evidence type="ECO:0000256" key="3">
    <source>
        <dbReference type="ARBA" id="ARBA00022989"/>
    </source>
</evidence>
<dbReference type="Proteomes" id="UP000054144">
    <property type="component" value="Unassembled WGS sequence"/>
</dbReference>
<reference evidence="7 8" key="1">
    <citation type="journal article" date="2015" name="Fungal Genet. Biol.">
        <title>Evolution of novel wood decay mechanisms in Agaricales revealed by the genome sequences of Fistulina hepatica and Cylindrobasidium torrendii.</title>
        <authorList>
            <person name="Floudas D."/>
            <person name="Held B.W."/>
            <person name="Riley R."/>
            <person name="Nagy L.G."/>
            <person name="Koehler G."/>
            <person name="Ransdell A.S."/>
            <person name="Younus H."/>
            <person name="Chow J."/>
            <person name="Chiniquy J."/>
            <person name="Lipzen A."/>
            <person name="Tritt A."/>
            <person name="Sun H."/>
            <person name="Haridas S."/>
            <person name="LaButti K."/>
            <person name="Ohm R.A."/>
            <person name="Kues U."/>
            <person name="Blanchette R.A."/>
            <person name="Grigoriev I.V."/>
            <person name="Minto R.E."/>
            <person name="Hibbett D.S."/>
        </authorList>
    </citation>
    <scope>NUCLEOTIDE SEQUENCE [LARGE SCALE GENOMIC DNA]</scope>
    <source>
        <strain evidence="7 8">ATCC 64428</strain>
    </source>
</reference>
<accession>A0A0D7AGM8</accession>
<dbReference type="GO" id="GO:0022857">
    <property type="term" value="F:transmembrane transporter activity"/>
    <property type="evidence" value="ECO:0007669"/>
    <property type="project" value="InterPro"/>
</dbReference>
<dbReference type="EMBL" id="KN881675">
    <property type="protein sequence ID" value="KIY50587.1"/>
    <property type="molecule type" value="Genomic_DNA"/>
</dbReference>